<accession>A0A919JQZ0</accession>
<proteinExistence type="predicted"/>
<dbReference type="AlphaFoldDB" id="A0A919JQZ0"/>
<evidence type="ECO:0000313" key="3">
    <source>
        <dbReference type="Proteomes" id="UP000647172"/>
    </source>
</evidence>
<evidence type="ECO:0000256" key="1">
    <source>
        <dbReference type="SAM" id="Phobius"/>
    </source>
</evidence>
<keyword evidence="1" id="KW-0472">Membrane</keyword>
<feature type="transmembrane region" description="Helical" evidence="1">
    <location>
        <begin position="78"/>
        <end position="99"/>
    </location>
</feature>
<keyword evidence="1" id="KW-0812">Transmembrane</keyword>
<feature type="transmembrane region" description="Helical" evidence="1">
    <location>
        <begin position="105"/>
        <end position="123"/>
    </location>
</feature>
<name>A0A919JQZ0_9ACTN</name>
<dbReference type="Proteomes" id="UP000647172">
    <property type="component" value="Unassembled WGS sequence"/>
</dbReference>
<comment type="caution">
    <text evidence="2">The sequence shown here is derived from an EMBL/GenBank/DDBJ whole genome shotgun (WGS) entry which is preliminary data.</text>
</comment>
<sequence>MTATAPPTGARVSRVVVSGLLAAGWGADLFADVSDVWTTVVRFLLTTAGTAILVGELTAQAGRVAPGSTARWARSDTAIVAVLGGYAALLLAALIFGHPPGHQRTSGTAFIVLYVVLGGYYGWARGRVVARGPGAG</sequence>
<keyword evidence="3" id="KW-1185">Reference proteome</keyword>
<gene>
    <name evidence="2" type="ORF">Ani05nite_73790</name>
</gene>
<dbReference type="RefSeq" id="WP_203776204.1">
    <property type="nucleotide sequence ID" value="NZ_BAAAYJ010000059.1"/>
</dbReference>
<feature type="transmembrane region" description="Helical" evidence="1">
    <location>
        <begin position="12"/>
        <end position="30"/>
    </location>
</feature>
<protein>
    <submittedName>
        <fullName evidence="2">Uncharacterized protein</fullName>
    </submittedName>
</protein>
<dbReference type="EMBL" id="BOMQ01000090">
    <property type="protein sequence ID" value="GIE53845.1"/>
    <property type="molecule type" value="Genomic_DNA"/>
</dbReference>
<evidence type="ECO:0000313" key="2">
    <source>
        <dbReference type="EMBL" id="GIE53845.1"/>
    </source>
</evidence>
<feature type="transmembrane region" description="Helical" evidence="1">
    <location>
        <begin position="36"/>
        <end position="57"/>
    </location>
</feature>
<reference evidence="2" key="1">
    <citation type="submission" date="2021-01" db="EMBL/GenBank/DDBJ databases">
        <title>Whole genome shotgun sequence of Actinoplanes nipponensis NBRC 14063.</title>
        <authorList>
            <person name="Komaki H."/>
            <person name="Tamura T."/>
        </authorList>
    </citation>
    <scope>NUCLEOTIDE SEQUENCE</scope>
    <source>
        <strain evidence="2">NBRC 14063</strain>
    </source>
</reference>
<keyword evidence="1" id="KW-1133">Transmembrane helix</keyword>
<organism evidence="2 3">
    <name type="scientific">Actinoplanes nipponensis</name>
    <dbReference type="NCBI Taxonomy" id="135950"/>
    <lineage>
        <taxon>Bacteria</taxon>
        <taxon>Bacillati</taxon>
        <taxon>Actinomycetota</taxon>
        <taxon>Actinomycetes</taxon>
        <taxon>Micromonosporales</taxon>
        <taxon>Micromonosporaceae</taxon>
        <taxon>Actinoplanes</taxon>
    </lineage>
</organism>